<dbReference type="SUPFAM" id="SSF82171">
    <property type="entry name" value="DPP6 N-terminal domain-like"/>
    <property type="match status" value="1"/>
</dbReference>
<feature type="non-terminal residue" evidence="4">
    <location>
        <position position="258"/>
    </location>
</feature>
<sequence>IFVRHWDTWKDGRRSHLFVMPSAGGDPIDVMGPRLAPSQGMDADTPSKPFGGPEEITFTPDGKGLIFSARDAGRAEPWSTNFNLYWVPIDGSKPPNCLTKENKAWDTNPVFSPDGRTLAYLAMARPGYESDRFRIVLRPWPNDHSPINQLTAHQSKQRILTENWDRSPSSFCFSADGKTIYATATNVGQKSLFAINVKTGATRTIVKEGRISSPGIATGKIIFGLSNLRSPVELYSVEPDGRNVRKITNINAEQVAAA</sequence>
<dbReference type="Pfam" id="PF07676">
    <property type="entry name" value="PD40"/>
    <property type="match status" value="1"/>
</dbReference>
<name>X0SCC5_9ZZZZ</name>
<evidence type="ECO:0000256" key="1">
    <source>
        <dbReference type="ARBA" id="ARBA00022729"/>
    </source>
</evidence>
<dbReference type="InterPro" id="IPR011042">
    <property type="entry name" value="6-blade_b-propeller_TolB-like"/>
</dbReference>
<dbReference type="GO" id="GO:0004252">
    <property type="term" value="F:serine-type endopeptidase activity"/>
    <property type="evidence" value="ECO:0007669"/>
    <property type="project" value="TreeGrafter"/>
</dbReference>
<dbReference type="EMBL" id="BARS01001569">
    <property type="protein sequence ID" value="GAF73557.1"/>
    <property type="molecule type" value="Genomic_DNA"/>
</dbReference>
<evidence type="ECO:0000256" key="2">
    <source>
        <dbReference type="ARBA" id="ARBA00022801"/>
    </source>
</evidence>
<evidence type="ECO:0000256" key="3">
    <source>
        <dbReference type="ARBA" id="ARBA00022825"/>
    </source>
</evidence>
<comment type="caution">
    <text evidence="4">The sequence shown here is derived from an EMBL/GenBank/DDBJ whole genome shotgun (WGS) entry which is preliminary data.</text>
</comment>
<organism evidence="4">
    <name type="scientific">marine sediment metagenome</name>
    <dbReference type="NCBI Taxonomy" id="412755"/>
    <lineage>
        <taxon>unclassified sequences</taxon>
        <taxon>metagenomes</taxon>
        <taxon>ecological metagenomes</taxon>
    </lineage>
</organism>
<dbReference type="InterPro" id="IPR011659">
    <property type="entry name" value="WD40"/>
</dbReference>
<accession>X0SCC5</accession>
<keyword evidence="3" id="KW-0645">Protease</keyword>
<evidence type="ECO:0008006" key="5">
    <source>
        <dbReference type="Google" id="ProtNLM"/>
    </source>
</evidence>
<dbReference type="Gene3D" id="2.120.10.30">
    <property type="entry name" value="TolB, C-terminal domain"/>
    <property type="match status" value="2"/>
</dbReference>
<dbReference type="AlphaFoldDB" id="X0SCC5"/>
<keyword evidence="2" id="KW-0378">Hydrolase</keyword>
<protein>
    <recommendedName>
        <fullName evidence="5">Dipeptidylpeptidase IV N-terminal domain-containing protein</fullName>
    </recommendedName>
</protein>
<gene>
    <name evidence="4" type="ORF">S01H1_03009</name>
</gene>
<reference evidence="4" key="1">
    <citation type="journal article" date="2014" name="Front. Microbiol.">
        <title>High frequency of phylogenetically diverse reductive dehalogenase-homologous genes in deep subseafloor sedimentary metagenomes.</title>
        <authorList>
            <person name="Kawai M."/>
            <person name="Futagami T."/>
            <person name="Toyoda A."/>
            <person name="Takaki Y."/>
            <person name="Nishi S."/>
            <person name="Hori S."/>
            <person name="Arai W."/>
            <person name="Tsubouchi T."/>
            <person name="Morono Y."/>
            <person name="Uchiyama I."/>
            <person name="Ito T."/>
            <person name="Fujiyama A."/>
            <person name="Inagaki F."/>
            <person name="Takami H."/>
        </authorList>
    </citation>
    <scope>NUCLEOTIDE SEQUENCE</scope>
    <source>
        <strain evidence="4">Expedition CK06-06</strain>
    </source>
</reference>
<feature type="non-terminal residue" evidence="4">
    <location>
        <position position="1"/>
    </location>
</feature>
<keyword evidence="1" id="KW-0732">Signal</keyword>
<evidence type="ECO:0000313" key="4">
    <source>
        <dbReference type="EMBL" id="GAF73557.1"/>
    </source>
</evidence>
<keyword evidence="3" id="KW-0720">Serine protease</keyword>
<dbReference type="PANTHER" id="PTHR42776">
    <property type="entry name" value="SERINE PEPTIDASE S9 FAMILY MEMBER"/>
    <property type="match status" value="1"/>
</dbReference>
<dbReference type="PANTHER" id="PTHR42776:SF13">
    <property type="entry name" value="DIPEPTIDYL-PEPTIDASE 5"/>
    <property type="match status" value="1"/>
</dbReference>
<proteinExistence type="predicted"/>